<name>A0A9W8BI15_9FUNG</name>
<dbReference type="Gene3D" id="3.80.10.10">
    <property type="entry name" value="Ribonuclease Inhibitor"/>
    <property type="match status" value="2"/>
</dbReference>
<dbReference type="Proteomes" id="UP001150907">
    <property type="component" value="Unassembled WGS sequence"/>
</dbReference>
<evidence type="ECO:0000256" key="1">
    <source>
        <dbReference type="ARBA" id="ARBA00022614"/>
    </source>
</evidence>
<protein>
    <recommendedName>
        <fullName evidence="4">U2A'/phosphoprotein 32 family A C-terminal domain-containing protein</fullName>
    </recommendedName>
</protein>
<feature type="region of interest" description="Disordered" evidence="3">
    <location>
        <begin position="271"/>
        <end position="304"/>
    </location>
</feature>
<evidence type="ECO:0000256" key="2">
    <source>
        <dbReference type="ARBA" id="ARBA00022737"/>
    </source>
</evidence>
<dbReference type="PROSITE" id="PS51450">
    <property type="entry name" value="LRR"/>
    <property type="match status" value="2"/>
</dbReference>
<sequence>MRLSNETLKSVLDKPPSAVAAIDVRGLGITHVDDISDYAPVRRLDLSGNKIGQSEDLSGLRQLTALAHVNLSNNELQDMDVVERLGNLGVLNMSNNKISHISKHIVNCKQLKAIILGHNSIKHVKHIDTLDKLNTLVISHNRVESIPSMPKLKELTKISAAHNEIQTIPDLSIYPLLKEVRLNDNKIKVVPENIRSCTSLKVVDLGNNHMDEWTSIAPLGSLVYLDNLNLKGNPICLEAGYRERVVKMIPSLRVLDGERFDERFLKRREKRKLKESNEAGGVGNVKSKSDIGRKSDRSKSPDTS</sequence>
<dbReference type="PANTHER" id="PTHR46652:SF7">
    <property type="entry name" value="LEUCINE-RICH REPEAT AND IQ DOMAIN-CONTAINING PROTEIN 1"/>
    <property type="match status" value="1"/>
</dbReference>
<dbReference type="InterPro" id="IPR032675">
    <property type="entry name" value="LRR_dom_sf"/>
</dbReference>
<feature type="domain" description="U2A'/phosphoprotein 32 family A C-terminal" evidence="4">
    <location>
        <begin position="238"/>
        <end position="256"/>
    </location>
</feature>
<proteinExistence type="predicted"/>
<keyword evidence="1" id="KW-0433">Leucine-rich repeat</keyword>
<dbReference type="SMART" id="SM00365">
    <property type="entry name" value="LRR_SD22"/>
    <property type="match status" value="4"/>
</dbReference>
<dbReference type="SMART" id="SM00446">
    <property type="entry name" value="LRRcap"/>
    <property type="match status" value="1"/>
</dbReference>
<dbReference type="SMART" id="SM00369">
    <property type="entry name" value="LRR_TYP"/>
    <property type="match status" value="4"/>
</dbReference>
<keyword evidence="2" id="KW-0677">Repeat</keyword>
<feature type="compositionally biased region" description="Basic and acidic residues" evidence="3">
    <location>
        <begin position="287"/>
        <end position="304"/>
    </location>
</feature>
<dbReference type="EMBL" id="JANBQF010000193">
    <property type="protein sequence ID" value="KAJ2003835.1"/>
    <property type="molecule type" value="Genomic_DNA"/>
</dbReference>
<dbReference type="OrthoDB" id="1517790at2759"/>
<evidence type="ECO:0000313" key="6">
    <source>
        <dbReference type="Proteomes" id="UP001150907"/>
    </source>
</evidence>
<dbReference type="SUPFAM" id="SSF52058">
    <property type="entry name" value="L domain-like"/>
    <property type="match status" value="1"/>
</dbReference>
<dbReference type="InterPro" id="IPR001611">
    <property type="entry name" value="Leu-rich_rpt"/>
</dbReference>
<dbReference type="AlphaFoldDB" id="A0A9W8BI15"/>
<organism evidence="5 6">
    <name type="scientific">Coemansia thaxteri</name>
    <dbReference type="NCBI Taxonomy" id="2663907"/>
    <lineage>
        <taxon>Eukaryota</taxon>
        <taxon>Fungi</taxon>
        <taxon>Fungi incertae sedis</taxon>
        <taxon>Zoopagomycota</taxon>
        <taxon>Kickxellomycotina</taxon>
        <taxon>Kickxellomycetes</taxon>
        <taxon>Kickxellales</taxon>
        <taxon>Kickxellaceae</taxon>
        <taxon>Coemansia</taxon>
    </lineage>
</organism>
<accession>A0A9W8BI15</accession>
<dbReference type="InterPro" id="IPR050836">
    <property type="entry name" value="SDS22/Internalin_LRR"/>
</dbReference>
<dbReference type="Pfam" id="PF14580">
    <property type="entry name" value="LRR_9"/>
    <property type="match status" value="2"/>
</dbReference>
<dbReference type="InterPro" id="IPR003603">
    <property type="entry name" value="U2A'_phosphoprotein32A_C"/>
</dbReference>
<dbReference type="InterPro" id="IPR003591">
    <property type="entry name" value="Leu-rich_rpt_typical-subtyp"/>
</dbReference>
<reference evidence="5" key="1">
    <citation type="submission" date="2022-07" db="EMBL/GenBank/DDBJ databases">
        <title>Phylogenomic reconstructions and comparative analyses of Kickxellomycotina fungi.</title>
        <authorList>
            <person name="Reynolds N.K."/>
            <person name="Stajich J.E."/>
            <person name="Barry K."/>
            <person name="Grigoriev I.V."/>
            <person name="Crous P."/>
            <person name="Smith M.E."/>
        </authorList>
    </citation>
    <scope>NUCLEOTIDE SEQUENCE</scope>
    <source>
        <strain evidence="5">IMI 214461</strain>
    </source>
</reference>
<gene>
    <name evidence="5" type="ORF">H4R26_002849</name>
</gene>
<evidence type="ECO:0000313" key="5">
    <source>
        <dbReference type="EMBL" id="KAJ2003835.1"/>
    </source>
</evidence>
<evidence type="ECO:0000259" key="4">
    <source>
        <dbReference type="SMART" id="SM00446"/>
    </source>
</evidence>
<evidence type="ECO:0000256" key="3">
    <source>
        <dbReference type="SAM" id="MobiDB-lite"/>
    </source>
</evidence>
<comment type="caution">
    <text evidence="5">The sequence shown here is derived from an EMBL/GenBank/DDBJ whole genome shotgun (WGS) entry which is preliminary data.</text>
</comment>
<dbReference type="PANTHER" id="PTHR46652">
    <property type="entry name" value="LEUCINE-RICH REPEAT AND IQ DOMAIN-CONTAINING PROTEIN 1-RELATED"/>
    <property type="match status" value="1"/>
</dbReference>
<keyword evidence="6" id="KW-1185">Reference proteome</keyword>